<dbReference type="GeneID" id="94347296"/>
<evidence type="ECO:0000259" key="1">
    <source>
        <dbReference type="Pfam" id="PF01207"/>
    </source>
</evidence>
<accession>A0A976IHB5</accession>
<protein>
    <recommendedName>
        <fullName evidence="1">DUS-like FMN-binding domain-containing protein</fullName>
    </recommendedName>
</protein>
<name>A0A976IHB5_BRELC</name>
<dbReference type="RefSeq" id="XP_067821304.1">
    <property type="nucleotide sequence ID" value="XM_067961625.1"/>
</dbReference>
<comment type="caution">
    <text evidence="2">The sequence shown here is derived from an EMBL/GenBank/DDBJ whole genome shotgun (WGS) entry which is preliminary data.</text>
</comment>
<sequence length="91" mass="10685">MANVTDAAFRRVISEIAKPAVMWTEFVSCEALTHDTDSRRRMMTTLKYAEQERPVVAQLFGSKPDQFYEVYIFWIRIVEVVILTVCSRCRY</sequence>
<feature type="domain" description="DUS-like FMN-binding" evidence="1">
    <location>
        <begin position="1"/>
        <end position="69"/>
    </location>
</feature>
<dbReference type="Gene3D" id="3.20.20.70">
    <property type="entry name" value="Aldolase class I"/>
    <property type="match status" value="1"/>
</dbReference>
<dbReference type="KEGG" id="blac:94347296"/>
<dbReference type="Proteomes" id="UP000294530">
    <property type="component" value="Unassembled WGS sequence"/>
</dbReference>
<dbReference type="Pfam" id="PF01207">
    <property type="entry name" value="Dus"/>
    <property type="match status" value="1"/>
</dbReference>
<organism evidence="2 3">
    <name type="scientific">Bremia lactucae</name>
    <name type="common">Lettuce downy mildew</name>
    <dbReference type="NCBI Taxonomy" id="4779"/>
    <lineage>
        <taxon>Eukaryota</taxon>
        <taxon>Sar</taxon>
        <taxon>Stramenopiles</taxon>
        <taxon>Oomycota</taxon>
        <taxon>Peronosporomycetes</taxon>
        <taxon>Peronosporales</taxon>
        <taxon>Peronosporaceae</taxon>
        <taxon>Bremia</taxon>
    </lineage>
</organism>
<dbReference type="AlphaFoldDB" id="A0A976IHB5"/>
<reference evidence="2 3" key="1">
    <citation type="journal article" date="2021" name="Genome Biol.">
        <title>AFLAP: assembly-free linkage analysis pipeline using k-mers from genome sequencing data.</title>
        <authorList>
            <person name="Fletcher K."/>
            <person name="Zhang L."/>
            <person name="Gil J."/>
            <person name="Han R."/>
            <person name="Cavanaugh K."/>
            <person name="Michelmore R."/>
        </authorList>
    </citation>
    <scope>NUCLEOTIDE SEQUENCE [LARGE SCALE GENOMIC DNA]</scope>
    <source>
        <strain evidence="2 3">SF5</strain>
    </source>
</reference>
<keyword evidence="3" id="KW-1185">Reference proteome</keyword>
<evidence type="ECO:0000313" key="2">
    <source>
        <dbReference type="EMBL" id="TDH71805.1"/>
    </source>
</evidence>
<evidence type="ECO:0000313" key="3">
    <source>
        <dbReference type="Proteomes" id="UP000294530"/>
    </source>
</evidence>
<proteinExistence type="predicted"/>
<dbReference type="InterPro" id="IPR013785">
    <property type="entry name" value="Aldolase_TIM"/>
</dbReference>
<dbReference type="EMBL" id="SHOA02000015">
    <property type="protein sequence ID" value="TDH71805.1"/>
    <property type="molecule type" value="Genomic_DNA"/>
</dbReference>
<dbReference type="OrthoDB" id="10332410at2759"/>
<dbReference type="InterPro" id="IPR035587">
    <property type="entry name" value="DUS-like_FMN-bd"/>
</dbReference>
<dbReference type="SUPFAM" id="SSF51395">
    <property type="entry name" value="FMN-linked oxidoreductases"/>
    <property type="match status" value="1"/>
</dbReference>
<gene>
    <name evidence="2" type="ORF">CCR75_003531</name>
</gene>